<keyword evidence="5 6" id="KW-0408">Iron</keyword>
<comment type="similarity">
    <text evidence="2 6">Belongs to the cytochrome P450 family.</text>
</comment>
<dbReference type="GO" id="GO:0005506">
    <property type="term" value="F:iron ion binding"/>
    <property type="evidence" value="ECO:0007669"/>
    <property type="project" value="InterPro"/>
</dbReference>
<keyword evidence="8" id="KW-1185">Reference proteome</keyword>
<keyword evidence="6" id="KW-0503">Monooxygenase</keyword>
<dbReference type="GeneID" id="110987520"/>
<dbReference type="PRINTS" id="PR00385">
    <property type="entry name" value="P450"/>
</dbReference>
<dbReference type="GO" id="GO:0016705">
    <property type="term" value="F:oxidoreductase activity, acting on paired donors, with incorporation or reduction of molecular oxygen"/>
    <property type="evidence" value="ECO:0007669"/>
    <property type="project" value="InterPro"/>
</dbReference>
<organism evidence="8 9">
    <name type="scientific">Acanthaster planci</name>
    <name type="common">Crown-of-thorns starfish</name>
    <dbReference type="NCBI Taxonomy" id="133434"/>
    <lineage>
        <taxon>Eukaryota</taxon>
        <taxon>Metazoa</taxon>
        <taxon>Echinodermata</taxon>
        <taxon>Eleutherozoa</taxon>
        <taxon>Asterozoa</taxon>
        <taxon>Asteroidea</taxon>
        <taxon>Valvatacea</taxon>
        <taxon>Valvatida</taxon>
        <taxon>Acanthasteridae</taxon>
        <taxon>Acanthaster</taxon>
    </lineage>
</organism>
<dbReference type="OMA" id="PAKMNRD"/>
<feature type="transmembrane region" description="Helical" evidence="7">
    <location>
        <begin position="6"/>
        <end position="28"/>
    </location>
</feature>
<dbReference type="InterPro" id="IPR036396">
    <property type="entry name" value="Cyt_P450_sf"/>
</dbReference>
<protein>
    <submittedName>
        <fullName evidence="9">Cytochrome P450 4C1-like isoform X1</fullName>
    </submittedName>
</protein>
<dbReference type="InterPro" id="IPR001128">
    <property type="entry name" value="Cyt_P450"/>
</dbReference>
<name>A0A8B7ZLR9_ACAPL</name>
<comment type="cofactor">
    <cofactor evidence="5">
        <name>heme</name>
        <dbReference type="ChEBI" id="CHEBI:30413"/>
    </cofactor>
</comment>
<dbReference type="Gene3D" id="1.10.630.10">
    <property type="entry name" value="Cytochrome P450"/>
    <property type="match status" value="1"/>
</dbReference>
<dbReference type="GO" id="GO:0005789">
    <property type="term" value="C:endoplasmic reticulum membrane"/>
    <property type="evidence" value="ECO:0007669"/>
    <property type="project" value="UniProtKB-SubCell"/>
</dbReference>
<dbReference type="PANTHER" id="PTHR24291">
    <property type="entry name" value="CYTOCHROME P450 FAMILY 4"/>
    <property type="match status" value="1"/>
</dbReference>
<sequence length="513" mass="59071">MSFFLPVFVTAAAVFTAYYGYVLFQFLYKPWKQLQYFSKKIPGPVALPFIGNAHQLEAEPAKFYQQILGFCQDFPKFFRIMLGPIAMIVITNAKDAEVLFGSTKHIAKGFVYDFLQPWLGTGLLTSKGSKWFLRRKMLTPTFHFSVLHSFLTVFNEKTDILGVRLKMMTDGQVFDIFPFITQCSLDIICETAMGKNIHAQEDRKNEYVQAVIKMSELALERMKYPWLWPSMLYSILPHGKQHAECLKILHDTTDKVIKGRYQEFVKMYPRGLRNPSADEPQKKRLAFLDLLLQMKQENKSFTFDDIREEVDTFMFEGHDTTAAGVSWCLYLLGRHPEIQHRVQKELDEVFGSTQGPVTSDQLQRLHYLTCVIKETLRIFPSVPFIARVLDEDCVLGGHKIPSGTNVCVLINALHRDPDVFPNPEEFDPDRFLYQNCISRHPYAYVPFSAGARNCIGQRFAMMEEKVIVSSVLRHFNIESIQARHEVLPISELILRPSKGIQVKLTPRVFNGPQ</sequence>
<accession>A0A8B7ZLR9</accession>
<evidence type="ECO:0000256" key="6">
    <source>
        <dbReference type="RuleBase" id="RU000461"/>
    </source>
</evidence>
<keyword evidence="7" id="KW-1133">Transmembrane helix</keyword>
<dbReference type="PANTHER" id="PTHR24291:SF189">
    <property type="entry name" value="CYTOCHROME P450 4C3-RELATED"/>
    <property type="match status" value="1"/>
</dbReference>
<evidence type="ECO:0000256" key="7">
    <source>
        <dbReference type="SAM" id="Phobius"/>
    </source>
</evidence>
<dbReference type="GO" id="GO:0004497">
    <property type="term" value="F:monooxygenase activity"/>
    <property type="evidence" value="ECO:0007669"/>
    <property type="project" value="UniProtKB-KW"/>
</dbReference>
<feature type="binding site" description="axial binding residue" evidence="5">
    <location>
        <position position="454"/>
    </location>
    <ligand>
        <name>heme</name>
        <dbReference type="ChEBI" id="CHEBI:30413"/>
    </ligand>
    <ligandPart>
        <name>Fe</name>
        <dbReference type="ChEBI" id="CHEBI:18248"/>
    </ligandPart>
</feature>
<proteinExistence type="inferred from homology"/>
<evidence type="ECO:0000256" key="1">
    <source>
        <dbReference type="ARBA" id="ARBA00004586"/>
    </source>
</evidence>
<keyword evidence="3" id="KW-0256">Endoplasmic reticulum</keyword>
<dbReference type="AlphaFoldDB" id="A0A8B7ZLR9"/>
<dbReference type="GO" id="GO:0020037">
    <property type="term" value="F:heme binding"/>
    <property type="evidence" value="ECO:0007669"/>
    <property type="project" value="InterPro"/>
</dbReference>
<evidence type="ECO:0000256" key="3">
    <source>
        <dbReference type="ARBA" id="ARBA00022824"/>
    </source>
</evidence>
<dbReference type="Pfam" id="PF00067">
    <property type="entry name" value="p450"/>
    <property type="match status" value="1"/>
</dbReference>
<evidence type="ECO:0000256" key="2">
    <source>
        <dbReference type="ARBA" id="ARBA00010617"/>
    </source>
</evidence>
<comment type="subcellular location">
    <subcellularLocation>
        <location evidence="1">Endoplasmic reticulum membrane</location>
    </subcellularLocation>
</comment>
<dbReference type="PROSITE" id="PS00086">
    <property type="entry name" value="CYTOCHROME_P450"/>
    <property type="match status" value="1"/>
</dbReference>
<reference evidence="9" key="1">
    <citation type="submission" date="2025-08" db="UniProtKB">
        <authorList>
            <consortium name="RefSeq"/>
        </authorList>
    </citation>
    <scope>IDENTIFICATION</scope>
</reference>
<gene>
    <name evidence="9" type="primary">LOC110987520</name>
</gene>
<keyword evidence="5 6" id="KW-0479">Metal-binding</keyword>
<evidence type="ECO:0000313" key="8">
    <source>
        <dbReference type="Proteomes" id="UP000694845"/>
    </source>
</evidence>
<evidence type="ECO:0000313" key="9">
    <source>
        <dbReference type="RefSeq" id="XP_022106002.1"/>
    </source>
</evidence>
<dbReference type="Proteomes" id="UP000694845">
    <property type="component" value="Unplaced"/>
</dbReference>
<dbReference type="SUPFAM" id="SSF48264">
    <property type="entry name" value="Cytochrome P450"/>
    <property type="match status" value="1"/>
</dbReference>
<evidence type="ECO:0000256" key="5">
    <source>
        <dbReference type="PIRSR" id="PIRSR602401-1"/>
    </source>
</evidence>
<dbReference type="InterPro" id="IPR002401">
    <property type="entry name" value="Cyt_P450_E_grp-I"/>
</dbReference>
<dbReference type="RefSeq" id="XP_022106002.1">
    <property type="nucleotide sequence ID" value="XM_022250310.1"/>
</dbReference>
<evidence type="ECO:0000256" key="4">
    <source>
        <dbReference type="ARBA" id="ARBA00023136"/>
    </source>
</evidence>
<dbReference type="PRINTS" id="PR00463">
    <property type="entry name" value="EP450I"/>
</dbReference>
<dbReference type="InterPro" id="IPR017972">
    <property type="entry name" value="Cyt_P450_CS"/>
</dbReference>
<keyword evidence="6" id="KW-0560">Oxidoreductase</keyword>
<dbReference type="InterPro" id="IPR050196">
    <property type="entry name" value="Cytochrome_P450_Monoox"/>
</dbReference>
<keyword evidence="7" id="KW-0812">Transmembrane</keyword>
<dbReference type="KEGG" id="aplc:110987520"/>
<keyword evidence="5 6" id="KW-0349">Heme</keyword>
<keyword evidence="4 7" id="KW-0472">Membrane</keyword>
<dbReference type="OrthoDB" id="1470350at2759"/>